<gene>
    <name evidence="7" type="ORF">DO97_20270</name>
</gene>
<evidence type="ECO:0000256" key="4">
    <source>
        <dbReference type="ARBA" id="ARBA00022989"/>
    </source>
</evidence>
<dbReference type="RefSeq" id="WP_036531447.1">
    <property type="nucleotide sequence ID" value="NZ_JJML01000008.1"/>
</dbReference>
<evidence type="ECO:0000256" key="6">
    <source>
        <dbReference type="SAM" id="Phobius"/>
    </source>
</evidence>
<dbReference type="GO" id="GO:0033573">
    <property type="term" value="C:high-affinity iron permease complex"/>
    <property type="evidence" value="ECO:0007669"/>
    <property type="project" value="InterPro"/>
</dbReference>
<evidence type="ECO:0000256" key="1">
    <source>
        <dbReference type="ARBA" id="ARBA00004141"/>
    </source>
</evidence>
<comment type="caution">
    <text evidence="7">The sequence shown here is derived from an EMBL/GenBank/DDBJ whole genome shotgun (WGS) entry which is preliminary data.</text>
</comment>
<keyword evidence="5 6" id="KW-0472">Membrane</keyword>
<sequence>MNWSAALPTFVITLREGVEAALVVGIVLAYLKRVGRSQLHLWVWAGVGVGIATSAMVGVGLSQLVQGLGSASQQYGPVVEPLLEGLFSVLAIALLTWMLVWMTQQSRFLKSQVEGAVGKSLQRQTRQWGIFILIWVAVLREGFEAVLFITAKLQEGVVPALGAIAGVSAAAVIGIALFRLGIRIDIRQFFYGMGILLLLIVAGLVVTALGLFDTALSTLAHLDRKSEALCFFYERFSKQPACILGPMVWNTSKILPADRFPGILFSAFFGYTDTLYVVQFIAYLGFLLAAGSLYFRSLGKRPESGRLVHPRVE</sequence>
<feature type="transmembrane region" description="Helical" evidence="6">
    <location>
        <begin position="12"/>
        <end position="31"/>
    </location>
</feature>
<feature type="transmembrane region" description="Helical" evidence="6">
    <location>
        <begin position="128"/>
        <end position="151"/>
    </location>
</feature>
<feature type="transmembrane region" description="Helical" evidence="6">
    <location>
        <begin position="274"/>
        <end position="295"/>
    </location>
</feature>
<reference evidence="7 8" key="1">
    <citation type="journal article" date="2014" name="Mol. Ecol.">
        <title>Evolution of Synechococcus.</title>
        <authorList>
            <person name="Dvorak P."/>
            <person name="Casamatta D."/>
            <person name="Hasler P."/>
            <person name="Poulickova A."/>
            <person name="Ondrej V."/>
            <person name="Sanges R."/>
        </authorList>
    </citation>
    <scope>NUCLEOTIDE SEQUENCE [LARGE SCALE GENOMIC DNA]</scope>
    <source>
        <strain evidence="7 8">CAUP A 1101</strain>
    </source>
</reference>
<keyword evidence="4 6" id="KW-1133">Transmembrane helix</keyword>
<feature type="transmembrane region" description="Helical" evidence="6">
    <location>
        <begin position="85"/>
        <end position="102"/>
    </location>
</feature>
<evidence type="ECO:0000256" key="5">
    <source>
        <dbReference type="ARBA" id="ARBA00023136"/>
    </source>
</evidence>
<dbReference type="STRING" id="1497020.DO97_20270"/>
<dbReference type="OrthoDB" id="8215804at2"/>
<keyword evidence="8" id="KW-1185">Reference proteome</keyword>
<keyword evidence="3 6" id="KW-0812">Transmembrane</keyword>
<feature type="transmembrane region" description="Helical" evidence="6">
    <location>
        <begin position="43"/>
        <end position="65"/>
    </location>
</feature>
<feature type="transmembrane region" description="Helical" evidence="6">
    <location>
        <begin position="190"/>
        <end position="212"/>
    </location>
</feature>
<evidence type="ECO:0000313" key="7">
    <source>
        <dbReference type="EMBL" id="KGF73415.1"/>
    </source>
</evidence>
<organism evidence="7 8">
    <name type="scientific">Neosynechococcus sphagnicola sy1</name>
    <dbReference type="NCBI Taxonomy" id="1497020"/>
    <lineage>
        <taxon>Bacteria</taxon>
        <taxon>Bacillati</taxon>
        <taxon>Cyanobacteriota</taxon>
        <taxon>Cyanophyceae</taxon>
        <taxon>Neosynechococcales</taxon>
        <taxon>Neosynechococcaceae</taxon>
        <taxon>Neosynechococcus</taxon>
    </lineage>
</organism>
<protein>
    <submittedName>
        <fullName evidence="7">Membrane protein</fullName>
    </submittedName>
</protein>
<dbReference type="AlphaFoldDB" id="A0A098TM73"/>
<proteinExistence type="inferred from homology"/>
<dbReference type="PANTHER" id="PTHR31632">
    <property type="entry name" value="IRON TRANSPORTER FTH1"/>
    <property type="match status" value="1"/>
</dbReference>
<name>A0A098TM73_9CYAN</name>
<evidence type="ECO:0000256" key="3">
    <source>
        <dbReference type="ARBA" id="ARBA00022692"/>
    </source>
</evidence>
<comment type="similarity">
    <text evidence="2">Belongs to the oxidase-dependent Fe transporter (OFeT) (TC 9.A.10.1) family.</text>
</comment>
<dbReference type="Pfam" id="PF03239">
    <property type="entry name" value="FTR1"/>
    <property type="match status" value="1"/>
</dbReference>
<comment type="subcellular location">
    <subcellularLocation>
        <location evidence="1">Membrane</location>
        <topology evidence="1">Multi-pass membrane protein</topology>
    </subcellularLocation>
</comment>
<evidence type="ECO:0000256" key="2">
    <source>
        <dbReference type="ARBA" id="ARBA00008333"/>
    </source>
</evidence>
<dbReference type="PANTHER" id="PTHR31632:SF2">
    <property type="entry name" value="PLASMA MEMBRANE IRON PERMEASE"/>
    <property type="match status" value="1"/>
</dbReference>
<dbReference type="InterPro" id="IPR004923">
    <property type="entry name" value="FTR1/Fip1/EfeU"/>
</dbReference>
<accession>A0A098TM73</accession>
<feature type="transmembrane region" description="Helical" evidence="6">
    <location>
        <begin position="157"/>
        <end position="178"/>
    </location>
</feature>
<dbReference type="GO" id="GO:0015093">
    <property type="term" value="F:ferrous iron transmembrane transporter activity"/>
    <property type="evidence" value="ECO:0007669"/>
    <property type="project" value="TreeGrafter"/>
</dbReference>
<dbReference type="EMBL" id="JJML01000008">
    <property type="protein sequence ID" value="KGF73415.1"/>
    <property type="molecule type" value="Genomic_DNA"/>
</dbReference>
<dbReference type="Proteomes" id="UP000030170">
    <property type="component" value="Unassembled WGS sequence"/>
</dbReference>
<evidence type="ECO:0000313" key="8">
    <source>
        <dbReference type="Proteomes" id="UP000030170"/>
    </source>
</evidence>